<dbReference type="Gene3D" id="1.25.10.10">
    <property type="entry name" value="Leucine-rich Repeat Variant"/>
    <property type="match status" value="3"/>
</dbReference>
<dbReference type="UniPathway" id="UPA00143"/>
<evidence type="ECO:0000256" key="3">
    <source>
        <dbReference type="ARBA" id="ARBA00012483"/>
    </source>
</evidence>
<evidence type="ECO:0000256" key="1">
    <source>
        <dbReference type="ARBA" id="ARBA00000900"/>
    </source>
</evidence>
<evidence type="ECO:0000256" key="6">
    <source>
        <dbReference type="PROSITE-ProRule" id="PRU00259"/>
    </source>
</evidence>
<keyword evidence="4" id="KW-0808">Transferase</keyword>
<organism evidence="9 10">
    <name type="scientific">Nyssa sinensis</name>
    <dbReference type="NCBI Taxonomy" id="561372"/>
    <lineage>
        <taxon>Eukaryota</taxon>
        <taxon>Viridiplantae</taxon>
        <taxon>Streptophyta</taxon>
        <taxon>Embryophyta</taxon>
        <taxon>Tracheophyta</taxon>
        <taxon>Spermatophyta</taxon>
        <taxon>Magnoliopsida</taxon>
        <taxon>eudicotyledons</taxon>
        <taxon>Gunneridae</taxon>
        <taxon>Pentapetalae</taxon>
        <taxon>asterids</taxon>
        <taxon>Cornales</taxon>
        <taxon>Nyssaceae</taxon>
        <taxon>Nyssa</taxon>
    </lineage>
</organism>
<proteinExistence type="predicted"/>
<dbReference type="InterPro" id="IPR052608">
    <property type="entry name" value="U-box_domain_protein"/>
</dbReference>
<dbReference type="AlphaFoldDB" id="A0A5J5ASK9"/>
<dbReference type="InterPro" id="IPR016024">
    <property type="entry name" value="ARM-type_fold"/>
</dbReference>
<dbReference type="OrthoDB" id="7537227at2759"/>
<dbReference type="SMART" id="SM00504">
    <property type="entry name" value="Ubox"/>
    <property type="match status" value="1"/>
</dbReference>
<dbReference type="InterPro" id="IPR011989">
    <property type="entry name" value="ARM-like"/>
</dbReference>
<dbReference type="SUPFAM" id="SSF48371">
    <property type="entry name" value="ARM repeat"/>
    <property type="match status" value="2"/>
</dbReference>
<dbReference type="SUPFAM" id="SSF57850">
    <property type="entry name" value="RING/U-box"/>
    <property type="match status" value="1"/>
</dbReference>
<comment type="pathway">
    <text evidence="2">Protein modification; protein ubiquitination.</text>
</comment>
<keyword evidence="10" id="KW-1185">Reference proteome</keyword>
<feature type="repeat" description="ARM" evidence="6">
    <location>
        <begin position="578"/>
        <end position="620"/>
    </location>
</feature>
<dbReference type="GO" id="GO:0016567">
    <property type="term" value="P:protein ubiquitination"/>
    <property type="evidence" value="ECO:0007669"/>
    <property type="project" value="UniProtKB-UniPathway"/>
</dbReference>
<dbReference type="PROSITE" id="PS51698">
    <property type="entry name" value="U_BOX"/>
    <property type="match status" value="1"/>
</dbReference>
<comment type="catalytic activity">
    <reaction evidence="1">
        <text>S-ubiquitinyl-[E2 ubiquitin-conjugating enzyme]-L-cysteine + [acceptor protein]-L-lysine = [E2 ubiquitin-conjugating enzyme]-L-cysteine + N(6)-ubiquitinyl-[acceptor protein]-L-lysine.</text>
        <dbReference type="EC" id="2.3.2.27"/>
    </reaction>
</comment>
<dbReference type="InterPro" id="IPR003613">
    <property type="entry name" value="Ubox_domain"/>
</dbReference>
<evidence type="ECO:0000256" key="5">
    <source>
        <dbReference type="ARBA" id="ARBA00022737"/>
    </source>
</evidence>
<dbReference type="InterPro" id="IPR013083">
    <property type="entry name" value="Znf_RING/FYVE/PHD"/>
</dbReference>
<dbReference type="Gene3D" id="3.30.40.10">
    <property type="entry name" value="Zinc/RING finger domain, C3HC4 (zinc finger)"/>
    <property type="match status" value="1"/>
</dbReference>
<dbReference type="InterPro" id="IPR045210">
    <property type="entry name" value="RING-Ubox_PUB"/>
</dbReference>
<dbReference type="CDD" id="cd16664">
    <property type="entry name" value="RING-Ubox_PUB"/>
    <property type="match status" value="1"/>
</dbReference>
<dbReference type="Pfam" id="PF00514">
    <property type="entry name" value="Arm"/>
    <property type="match status" value="1"/>
</dbReference>
<dbReference type="PANTHER" id="PTHR45958">
    <property type="entry name" value="RING-TYPE E3 UBIQUITIN TRANSFERASE"/>
    <property type="match status" value="1"/>
</dbReference>
<accession>A0A5J5ASK9</accession>
<evidence type="ECO:0000313" key="9">
    <source>
        <dbReference type="EMBL" id="KAA8533570.1"/>
    </source>
</evidence>
<dbReference type="PANTHER" id="PTHR45958:SF8">
    <property type="entry name" value="U-BOX DOMAIN-CONTAINING PROTEIN 44-LIKE"/>
    <property type="match status" value="1"/>
</dbReference>
<evidence type="ECO:0000256" key="2">
    <source>
        <dbReference type="ARBA" id="ARBA00004906"/>
    </source>
</evidence>
<dbReference type="Pfam" id="PF04564">
    <property type="entry name" value="U-box"/>
    <property type="match status" value="1"/>
</dbReference>
<dbReference type="PROSITE" id="PS50176">
    <property type="entry name" value="ARM_REPEAT"/>
    <property type="match status" value="1"/>
</dbReference>
<protein>
    <recommendedName>
        <fullName evidence="3">RING-type E3 ubiquitin transferase</fullName>
        <ecNumber evidence="3">2.3.2.27</ecNumber>
    </recommendedName>
</protein>
<evidence type="ECO:0000313" key="10">
    <source>
        <dbReference type="Proteomes" id="UP000325577"/>
    </source>
</evidence>
<dbReference type="EC" id="2.3.2.27" evidence="3"/>
<evidence type="ECO:0000256" key="4">
    <source>
        <dbReference type="ARBA" id="ARBA00022679"/>
    </source>
</evidence>
<feature type="domain" description="U-box" evidence="8">
    <location>
        <begin position="296"/>
        <end position="370"/>
    </location>
</feature>
<dbReference type="Proteomes" id="UP000325577">
    <property type="component" value="Linkage Group LG18"/>
</dbReference>
<evidence type="ECO:0000256" key="7">
    <source>
        <dbReference type="SAM" id="Coils"/>
    </source>
</evidence>
<dbReference type="GO" id="GO:0061630">
    <property type="term" value="F:ubiquitin protein ligase activity"/>
    <property type="evidence" value="ECO:0007669"/>
    <property type="project" value="UniProtKB-EC"/>
</dbReference>
<reference evidence="9 10" key="1">
    <citation type="submission" date="2019-09" db="EMBL/GenBank/DDBJ databases">
        <title>A chromosome-level genome assembly of the Chinese tupelo Nyssa sinensis.</title>
        <authorList>
            <person name="Yang X."/>
            <person name="Kang M."/>
            <person name="Yang Y."/>
            <person name="Xiong H."/>
            <person name="Wang M."/>
            <person name="Zhang Z."/>
            <person name="Wang Z."/>
            <person name="Wu H."/>
            <person name="Ma T."/>
            <person name="Liu J."/>
            <person name="Xi Z."/>
        </authorList>
    </citation>
    <scope>NUCLEOTIDE SEQUENCE [LARGE SCALE GENOMIC DNA]</scope>
    <source>
        <strain evidence="9">J267</strain>
        <tissue evidence="9">Leaf</tissue>
    </source>
</reference>
<evidence type="ECO:0000259" key="8">
    <source>
        <dbReference type="PROSITE" id="PS51698"/>
    </source>
</evidence>
<dbReference type="InterPro" id="IPR000225">
    <property type="entry name" value="Armadillo"/>
</dbReference>
<keyword evidence="7" id="KW-0175">Coiled coil</keyword>
<dbReference type="SMART" id="SM00185">
    <property type="entry name" value="ARM"/>
    <property type="match status" value="7"/>
</dbReference>
<sequence>MFCYLIFLQKIAFIIWKFSFHGKHVYTWSTRLSRNEMAKDVIISALLIPTSEILSETIQAIFGTVNAAKEVLIQKENFKKFSTYLERITLVLRRLSKFDSDNSESLKIAVEILNREIKVAKQLALECRSRNKVYLLLNCRRIIKHLELCTREISKGLGLIPLASLDVSSGINDEISMLCKDMLDAEYRAAVADEEILEKIKLGLQERNVDRSFANNLLISIAEVVGMSTEQSELRKVFEEFKNEMENVELRKDMEEALQMEQIIVLLGKADVTTTPEEKEKTYFSMRNALGWQPLEPLQSFYCPITGDVMVDPVETSSGNTFERSAIEKWLTDCNNLCPLTMTPLNTSDLRPNRTLRQSIDEWKDRNTMIMIASIRPKIQSNDEQEVLHSLGKLQDLCIERKLHQEWVIMEDYLPILIGLLGAKNPEIRKHALFILRILAKDSDENKERIATVDNSIEFIVRSLARKIEESKLALELLLELSRSNAVRNFIGSVQGCILLLVTLSSSDDTRAAEDARELLENLSILDQNVIQMAGANFFGPLLHLLSSGPESVKMVMAKTLSEVELTDHNKLSLFNEGALGPLLQLLSHRDIEMKKVAVKALQNLSSVPQNGLQMIREAALGPLFELLYRHSLSSPSLREDVAATIMHLAISTTVQEADQMQISLFESEEDIFKLFSLISLTGPDVQRCILETFCAMCQSSSGLDIRTKLRQISAVQVLVQLCELDNHTVRANALKLLCCLTVDGDDSTFLEHVGQRCIETMVKIIKASHNVEEIVAAMGIICNLPQDAQMTRWLLDAGALQVIFSCLTSGDSNASYKRDIIENAAGALCRFTVSTNLEWQKKVAEAGIIPVLVRLLVSGTSLTKQKVAISLEQFSESSIGLSMPVKKHGVLGCCFASPEIGCPVHLGICTLESSFCLLEANAVRPLVGVLGEADIGACEASLDALLTLIDGEQLQNGSKVLAEANAIIPIIKLLSSSCARLQEKSLKALERIFRLPEFKQKYGLSAQMPLVGITQTGSSSMKSMAAKVLAHLNVLHEQSSYF</sequence>
<keyword evidence="5" id="KW-0677">Repeat</keyword>
<gene>
    <name evidence="9" type="ORF">F0562_030996</name>
</gene>
<name>A0A5J5ASK9_9ASTE</name>
<dbReference type="EMBL" id="CM018041">
    <property type="protein sequence ID" value="KAA8533570.1"/>
    <property type="molecule type" value="Genomic_DNA"/>
</dbReference>
<feature type="coiled-coil region" evidence="7">
    <location>
        <begin position="231"/>
        <end position="258"/>
    </location>
</feature>